<dbReference type="Proteomes" id="UP000017836">
    <property type="component" value="Unassembled WGS sequence"/>
</dbReference>
<evidence type="ECO:0000256" key="1">
    <source>
        <dbReference type="SAM" id="MobiDB-lite"/>
    </source>
</evidence>
<dbReference type="EMBL" id="KI393051">
    <property type="protein sequence ID" value="ERN09185.1"/>
    <property type="molecule type" value="Genomic_DNA"/>
</dbReference>
<evidence type="ECO:0000313" key="3">
    <source>
        <dbReference type="Proteomes" id="UP000017836"/>
    </source>
</evidence>
<accession>W1PPT5</accession>
<feature type="region of interest" description="Disordered" evidence="1">
    <location>
        <begin position="175"/>
        <end position="194"/>
    </location>
</feature>
<organism evidence="2 3">
    <name type="scientific">Amborella trichopoda</name>
    <dbReference type="NCBI Taxonomy" id="13333"/>
    <lineage>
        <taxon>Eukaryota</taxon>
        <taxon>Viridiplantae</taxon>
        <taxon>Streptophyta</taxon>
        <taxon>Embryophyta</taxon>
        <taxon>Tracheophyta</taxon>
        <taxon>Spermatophyta</taxon>
        <taxon>Magnoliopsida</taxon>
        <taxon>Amborellales</taxon>
        <taxon>Amborellaceae</taxon>
        <taxon>Amborella</taxon>
    </lineage>
</organism>
<reference evidence="3" key="1">
    <citation type="journal article" date="2013" name="Science">
        <title>The Amborella genome and the evolution of flowering plants.</title>
        <authorList>
            <consortium name="Amborella Genome Project"/>
        </authorList>
    </citation>
    <scope>NUCLEOTIDE SEQUENCE [LARGE SCALE GENOMIC DNA]</scope>
</reference>
<dbReference type="HOGENOM" id="CLU_108663_0_0_1"/>
<sequence length="194" mass="22529">MRVDPVSAIYAAYSRTFRTTTHLICMFLVMSYFSGRVRHQFGLPQSSFKITLPWTPIMVSTANEDAYMRKMTPWMEEWTDMTAHVIGEEEEEESIYLSLYEEKYRVVLRDVAALIDHGEGMMRQLRTAYLGGDQFSGEEVASLPAERDSVIEERDSIAEDLKSLRCDFKGMREARDMTKAERDSIRDELERVRA</sequence>
<dbReference type="Gramene" id="ERN09185">
    <property type="protein sequence ID" value="ERN09185"/>
    <property type="gene ID" value="AMTR_s00014p00240860"/>
</dbReference>
<proteinExistence type="predicted"/>
<dbReference type="AlphaFoldDB" id="W1PPT5"/>
<evidence type="ECO:0000313" key="2">
    <source>
        <dbReference type="EMBL" id="ERN09185.1"/>
    </source>
</evidence>
<name>W1PPT5_AMBTC</name>
<gene>
    <name evidence="2" type="ORF">AMTR_s00014p00240860</name>
</gene>
<protein>
    <submittedName>
        <fullName evidence="2">Uncharacterized protein</fullName>
    </submittedName>
</protein>
<keyword evidence="3" id="KW-1185">Reference proteome</keyword>